<reference evidence="11" key="1">
    <citation type="submission" date="2022-07" db="EMBL/GenBank/DDBJ databases">
        <title>Phylogenomic reconstructions and comparative analyses of Kickxellomycotina fungi.</title>
        <authorList>
            <person name="Reynolds N.K."/>
            <person name="Stajich J.E."/>
            <person name="Barry K."/>
            <person name="Grigoriev I.V."/>
            <person name="Crous P."/>
            <person name="Smith M.E."/>
        </authorList>
    </citation>
    <scope>NUCLEOTIDE SEQUENCE</scope>
    <source>
        <strain evidence="11">BCRC 34882</strain>
    </source>
</reference>
<protein>
    <recommendedName>
        <fullName evidence="3">protein-synthesizing GTPase</fullName>
        <ecNumber evidence="3">3.6.5.3</ecNumber>
    </recommendedName>
</protein>
<feature type="non-terminal residue" evidence="11">
    <location>
        <position position="444"/>
    </location>
</feature>
<comment type="similarity">
    <text evidence="1">Belongs to the TRAFAC class translation factor GTPase superfamily. Classic translation factor GTPase family. EIF2G subfamily.</text>
</comment>
<dbReference type="Gene3D" id="2.40.30.10">
    <property type="entry name" value="Translation factors"/>
    <property type="match status" value="2"/>
</dbReference>
<evidence type="ECO:0000313" key="12">
    <source>
        <dbReference type="Proteomes" id="UP001151295"/>
    </source>
</evidence>
<evidence type="ECO:0000256" key="7">
    <source>
        <dbReference type="ARBA" id="ARBA00022917"/>
    </source>
</evidence>
<dbReference type="NCBIfam" id="NF003077">
    <property type="entry name" value="PRK04000.1"/>
    <property type="match status" value="1"/>
</dbReference>
<keyword evidence="4 11" id="KW-0396">Initiation factor</keyword>
<evidence type="ECO:0000256" key="5">
    <source>
        <dbReference type="ARBA" id="ARBA00022741"/>
    </source>
</evidence>
<evidence type="ECO:0000313" key="11">
    <source>
        <dbReference type="EMBL" id="KAJ1985451.1"/>
    </source>
</evidence>
<evidence type="ECO:0000256" key="2">
    <source>
        <dbReference type="ARBA" id="ARBA00007249"/>
    </source>
</evidence>
<dbReference type="PRINTS" id="PR00315">
    <property type="entry name" value="ELONGATNFCT"/>
</dbReference>
<evidence type="ECO:0000256" key="8">
    <source>
        <dbReference type="ARBA" id="ARBA00023134"/>
    </source>
</evidence>
<evidence type="ECO:0000256" key="3">
    <source>
        <dbReference type="ARBA" id="ARBA00011986"/>
    </source>
</evidence>
<name>A0ABQ8PCG4_9FUNG</name>
<keyword evidence="5" id="KW-0547">Nucleotide-binding</keyword>
<dbReference type="InterPro" id="IPR005225">
    <property type="entry name" value="Small_GTP-bd"/>
</dbReference>
<sequence length="444" mass="48721">MANSAVVVDPTTLSPTSLEVMANQATINIGTIGHVAHGKSTLVKAISGVQTVRFKKEHERNITIKLGYANAKIYKCDNDDCPRPGCYESKGSAEPVEYPCKRVGCDGKMKLVRHISFVDCPGHDVYMMTMLSGAAVMDAAMLLIAANEPCPQPQTSEHLAAVEIMKLKNVIVLQNKVDRIKQDEALVNYEQIQKFSKNTVVENAPIIPISAQLKINIDAVIEYVYKHIPVPVRDFTADPHLIVIRSFDINKPGFEVNDLRGGVVGGSILKGVLKVGDEMELRPGRLVQDPVTNRVKLVLLRSRIVSLSAETNSMQFAVPGGLIGVGSLLDPALTRQDLLAGNVLGHPGKLPKVYTELEINYFLLRQLLGMQKDEKKQSKVTKLTKNELVMVAIGSFVIGARVTGVKADIAKLALYKPTCAEMGEKIAMSRRYGMRWRLIGWAKI</sequence>
<dbReference type="Pfam" id="PF09173">
    <property type="entry name" value="eIF2_C"/>
    <property type="match status" value="1"/>
</dbReference>
<comment type="catalytic activity">
    <reaction evidence="9">
        <text>GTP + H2O = GDP + phosphate + H(+)</text>
        <dbReference type="Rhea" id="RHEA:19669"/>
        <dbReference type="ChEBI" id="CHEBI:15377"/>
        <dbReference type="ChEBI" id="CHEBI:15378"/>
        <dbReference type="ChEBI" id="CHEBI:37565"/>
        <dbReference type="ChEBI" id="CHEBI:43474"/>
        <dbReference type="ChEBI" id="CHEBI:58189"/>
        <dbReference type="EC" id="3.6.5.3"/>
    </reaction>
</comment>
<keyword evidence="8" id="KW-0342">GTP-binding</keyword>
<proteinExistence type="inferred from homology"/>
<organism evidence="11 12">
    <name type="scientific">Coemansia umbellata</name>
    <dbReference type="NCBI Taxonomy" id="1424467"/>
    <lineage>
        <taxon>Eukaryota</taxon>
        <taxon>Fungi</taxon>
        <taxon>Fungi incertae sedis</taxon>
        <taxon>Zoopagomycota</taxon>
        <taxon>Kickxellomycotina</taxon>
        <taxon>Kickxellomycetes</taxon>
        <taxon>Kickxellales</taxon>
        <taxon>Kickxellaceae</taxon>
        <taxon>Coemansia</taxon>
    </lineage>
</organism>
<evidence type="ECO:0000256" key="6">
    <source>
        <dbReference type="ARBA" id="ARBA00022801"/>
    </source>
</evidence>
<dbReference type="InterPro" id="IPR027417">
    <property type="entry name" value="P-loop_NTPase"/>
</dbReference>
<feature type="domain" description="Tr-type G" evidence="10">
    <location>
        <begin position="24"/>
        <end position="232"/>
    </location>
</feature>
<dbReference type="GO" id="GO:0003743">
    <property type="term" value="F:translation initiation factor activity"/>
    <property type="evidence" value="ECO:0007669"/>
    <property type="project" value="UniProtKB-KW"/>
</dbReference>
<evidence type="ECO:0000256" key="9">
    <source>
        <dbReference type="ARBA" id="ARBA00048107"/>
    </source>
</evidence>
<dbReference type="SUPFAM" id="SSF52540">
    <property type="entry name" value="P-loop containing nucleoside triphosphate hydrolases"/>
    <property type="match status" value="1"/>
</dbReference>
<evidence type="ECO:0000259" key="10">
    <source>
        <dbReference type="PROSITE" id="PS51722"/>
    </source>
</evidence>
<gene>
    <name evidence="11" type="primary">GCD11</name>
    <name evidence="11" type="ORF">EDC05_006549</name>
</gene>
<dbReference type="CDD" id="cd15490">
    <property type="entry name" value="eIF2_gamma_III"/>
    <property type="match status" value="1"/>
</dbReference>
<evidence type="ECO:0000256" key="4">
    <source>
        <dbReference type="ARBA" id="ARBA00022540"/>
    </source>
</evidence>
<dbReference type="InterPro" id="IPR015256">
    <property type="entry name" value="eIF2g_C"/>
</dbReference>
<dbReference type="CDD" id="cd03688">
    <property type="entry name" value="eIF2_gamma_II"/>
    <property type="match status" value="1"/>
</dbReference>
<dbReference type="EMBL" id="JANBQD010000293">
    <property type="protein sequence ID" value="KAJ1985451.1"/>
    <property type="molecule type" value="Genomic_DNA"/>
</dbReference>
<dbReference type="PANTHER" id="PTHR42854:SF3">
    <property type="entry name" value="EUKARYOTIC TRANSLATION INITIATION FACTOR 2 SUBUNIT 3-RELATED"/>
    <property type="match status" value="1"/>
</dbReference>
<keyword evidence="6" id="KW-0378">Hydrolase</keyword>
<dbReference type="Proteomes" id="UP001151295">
    <property type="component" value="Unassembled WGS sequence"/>
</dbReference>
<comment type="caution">
    <text evidence="11">The sequence shown here is derived from an EMBL/GenBank/DDBJ whole genome shotgun (WGS) entry which is preliminary data.</text>
</comment>
<keyword evidence="7" id="KW-0648">Protein biosynthesis</keyword>
<dbReference type="EC" id="3.6.5.3" evidence="3"/>
<dbReference type="InterPro" id="IPR044128">
    <property type="entry name" value="eIF2g_GTP-bd"/>
</dbReference>
<dbReference type="Pfam" id="PF00009">
    <property type="entry name" value="GTP_EFTU"/>
    <property type="match status" value="1"/>
</dbReference>
<dbReference type="NCBIfam" id="TIGR00231">
    <property type="entry name" value="small_GTP"/>
    <property type="match status" value="1"/>
</dbReference>
<dbReference type="InterPro" id="IPR009000">
    <property type="entry name" value="Transl_B-barrel_sf"/>
</dbReference>
<dbReference type="CDD" id="cd01888">
    <property type="entry name" value="eIF2_gamma"/>
    <property type="match status" value="1"/>
</dbReference>
<dbReference type="InterPro" id="IPR000795">
    <property type="entry name" value="T_Tr_GTP-bd_dom"/>
</dbReference>
<dbReference type="PANTHER" id="PTHR42854">
    <property type="entry name" value="EUKARYOTIC TRANSLATION INITIATION FACTOR 2 SUBUNIT 3 FAMILY MEMBER"/>
    <property type="match status" value="1"/>
</dbReference>
<dbReference type="InterPro" id="IPR009001">
    <property type="entry name" value="Transl_elong_EF1A/Init_IF2_C"/>
</dbReference>
<accession>A0ABQ8PCG4</accession>
<dbReference type="SUPFAM" id="SSF50465">
    <property type="entry name" value="EF-Tu/eEF-1alpha/eIF2-gamma C-terminal domain"/>
    <property type="match status" value="1"/>
</dbReference>
<dbReference type="Gene3D" id="3.40.50.300">
    <property type="entry name" value="P-loop containing nucleotide triphosphate hydrolases"/>
    <property type="match status" value="1"/>
</dbReference>
<dbReference type="InterPro" id="IPR050543">
    <property type="entry name" value="eIF2G"/>
</dbReference>
<dbReference type="SUPFAM" id="SSF50447">
    <property type="entry name" value="Translation proteins"/>
    <property type="match status" value="1"/>
</dbReference>
<keyword evidence="12" id="KW-1185">Reference proteome</keyword>
<evidence type="ECO:0000256" key="1">
    <source>
        <dbReference type="ARBA" id="ARBA00005388"/>
    </source>
</evidence>
<dbReference type="PROSITE" id="PS51722">
    <property type="entry name" value="G_TR_2"/>
    <property type="match status" value="1"/>
</dbReference>
<dbReference type="InterPro" id="IPR044127">
    <property type="entry name" value="eIF2g_dom_2"/>
</dbReference>
<comment type="similarity">
    <text evidence="2">Belongs to the TRAFAC class translation factor GTPase superfamily. Classic translation factor GTPase family. EF-Tu/EF-1A subfamily.</text>
</comment>